<evidence type="ECO:0008006" key="4">
    <source>
        <dbReference type="Google" id="ProtNLM"/>
    </source>
</evidence>
<feature type="region of interest" description="Disordered" evidence="1">
    <location>
        <begin position="1"/>
        <end position="32"/>
    </location>
</feature>
<gene>
    <name evidence="2" type="ORF">RY831_07865</name>
</gene>
<evidence type="ECO:0000313" key="2">
    <source>
        <dbReference type="EMBL" id="MEC4719060.1"/>
    </source>
</evidence>
<protein>
    <recommendedName>
        <fullName evidence="4">Type III effector protein</fullName>
    </recommendedName>
</protein>
<feature type="region of interest" description="Disordered" evidence="1">
    <location>
        <begin position="472"/>
        <end position="491"/>
    </location>
</feature>
<organism evidence="2 3">
    <name type="scientific">Noviherbaspirillum album</name>
    <dbReference type="NCBI Taxonomy" id="3080276"/>
    <lineage>
        <taxon>Bacteria</taxon>
        <taxon>Pseudomonadati</taxon>
        <taxon>Pseudomonadota</taxon>
        <taxon>Betaproteobacteria</taxon>
        <taxon>Burkholderiales</taxon>
        <taxon>Oxalobacteraceae</taxon>
        <taxon>Noviherbaspirillum</taxon>
    </lineage>
</organism>
<dbReference type="EMBL" id="JAWIIV010000005">
    <property type="protein sequence ID" value="MEC4719060.1"/>
    <property type="molecule type" value="Genomic_DNA"/>
</dbReference>
<comment type="caution">
    <text evidence="2">The sequence shown here is derived from an EMBL/GenBank/DDBJ whole genome shotgun (WGS) entry which is preliminary data.</text>
</comment>
<feature type="region of interest" description="Disordered" evidence="1">
    <location>
        <begin position="47"/>
        <end position="66"/>
    </location>
</feature>
<evidence type="ECO:0000313" key="3">
    <source>
        <dbReference type="Proteomes" id="UP001352263"/>
    </source>
</evidence>
<dbReference type="Proteomes" id="UP001352263">
    <property type="component" value="Unassembled WGS sequence"/>
</dbReference>
<feature type="region of interest" description="Disordered" evidence="1">
    <location>
        <begin position="1041"/>
        <end position="1063"/>
    </location>
</feature>
<name>A0ABU6J5Y3_9BURK</name>
<feature type="region of interest" description="Disordered" evidence="1">
    <location>
        <begin position="507"/>
        <end position="529"/>
    </location>
</feature>
<keyword evidence="3" id="KW-1185">Reference proteome</keyword>
<evidence type="ECO:0000256" key="1">
    <source>
        <dbReference type="SAM" id="MobiDB-lite"/>
    </source>
</evidence>
<accession>A0ABU6J5Y3</accession>
<proteinExistence type="predicted"/>
<dbReference type="RefSeq" id="WP_326505784.1">
    <property type="nucleotide sequence ID" value="NZ_JAWIIV010000005.1"/>
</dbReference>
<feature type="region of interest" description="Disordered" evidence="1">
    <location>
        <begin position="644"/>
        <end position="664"/>
    </location>
</feature>
<feature type="region of interest" description="Disordered" evidence="1">
    <location>
        <begin position="851"/>
        <end position="870"/>
    </location>
</feature>
<feature type="compositionally biased region" description="Basic and acidic residues" evidence="1">
    <location>
        <begin position="1"/>
        <end position="18"/>
    </location>
</feature>
<reference evidence="2 3" key="1">
    <citation type="submission" date="2023-10" db="EMBL/GenBank/DDBJ databases">
        <title>Noviherbaspirillum sp. CPCC 100848 genome assembly.</title>
        <authorList>
            <person name="Li X.Y."/>
            <person name="Fang X.M."/>
        </authorList>
    </citation>
    <scope>NUCLEOTIDE SEQUENCE [LARGE SCALE GENOMIC DNA]</scope>
    <source>
        <strain evidence="2 3">CPCC 100848</strain>
    </source>
</reference>
<sequence length="1095" mass="118150">MSAIGRKMESWWRPEKAPEFGASAPGPAPVRTGAAIDATGEAVAAGGEGSAARVSQQGRKTLHESPAMRRRLHQLFVDRKAVLHPPALQYRKASWSENAADICNDWIKYQSQQTQRLGKPAASPPASSDPRAWPRHVESACEISRMLALAYELKHRKKLQQDHPEQLLLPGAKRTRQEYNDEIVKAFLRAVGEDDIDDVLDTFKNTGTGALHRHESYFLAALTNLLGALQLLIPDPASKAIVSAFRFGAHVSTTAAVAGSGERRLRNAGTEDVLSLGRADAARSARNAPNLLQASWSVLRELPRVKKDIEELGGALAALNALQSGHAVASPEAVNDARDDLSLVMARLCHKVMVKARYKAARENVAVEFRGNERNLYAGSAGTLLTVAASGVAIMTPEIIVSAVTGGVLAGAATTSLLLYLGYQLSSGPSKDGEAKARRAIIALAKLTEVLDPAQDDSIRLRAEAYEEYRKACKQQSGTKPAGGNPEARSPKQALFDRLNEIATAEGKLRQASKAKDKARETNGGTEGLTARQNWDAYCAHHAQKLQIGNGEDSDNDKHAAVQSAKLQYYESHAGKLAIEPMVQGWSAQIEIKMATTRRLLAGKVARAHKHVLREQEPVSNSILEATQRMFAGNVARARRHVLGEAAPESNSAPQESELRRRQRLGHARSELKQALRDLAYFELACSKMKVDDNGHDISAPMYGVAKAAFARIDDSDVHALFQGDAAEQVRATLLAKKLTEGEDKRYTLLNLGANAITMGVGAAVQAADLQIVAAKANGTYQGPRVLDFKLVTALAMNATPAAPLSTGDRTAFQKRAMQPLLKTIEPLRGAMGAMPGMHLPSDSLFPENAARRTADTAGESSTAGDISAGVSRRGADWSITEEPLAGAYTEPSSVQQDAAQDLASVRNKLDEFDKILDQRAGELVETMSGMEFVPDGLRLIFDAQAEEQGSAPANTENTESLAPIDINLKETSAFHRVRYKKATSLQKSRYILGEAAIAARQAGLIFLGPPAQGIAQRSLKKTRGDLESARDQIAQARRALIDSAPSDERREPAPRGIDAPPRLPAVNLGLELETFNEIIMRFGADADGRRLEPS</sequence>
<feature type="region of interest" description="Disordered" evidence="1">
    <location>
        <begin position="114"/>
        <end position="134"/>
    </location>
</feature>